<gene>
    <name evidence="2" type="ORF">DL346_07975</name>
</gene>
<dbReference type="InterPro" id="IPR017850">
    <property type="entry name" value="Alkaline_phosphatase_core_sf"/>
</dbReference>
<sequence length="475" mass="54291">MKIILVSLDTLRASRLSSYGYSKPTSPHIDRIAREGVLFEQAYAADIPTEVAHTGVFTGKIGLTTGVVSHGSDLTQLPKSVAWLPQLLRTAGFTTGAVDNLYQLKEWFARGFQYYINSVGGNRWIDGSTVNKLAMPWIEQHKDESFFLFLHYWDAHTPYLPPESYIPEFYDTSKDPYDPRNKSMEPAYNHSAYPFFKHHHYDLVGNVTDSDYYDALYDAEIRYLDDRLKELDDHLAALGIQEETLLVLFGDHGESLTEHDIYWDHCGLYEPTVNVPVIMRWPGRMPQGRRAQGLVQQVDLLPTLLEAIRREAPSGIDLSKLSEPGGLDGRSLWDAIEAKAEGTHETVFLSECAWQAARGIRTDRYKFIRTYDAGPFTRPPRELYDLTVDPAETMNLASAEPELADAFERELENWVARKLGDRIDPMRIQLEERGLPFRRRIEQILAGAGMTWDEWKSNPDRARFDEATSKHTRSK</sequence>
<dbReference type="CDD" id="cd16148">
    <property type="entry name" value="sulfatase_like"/>
    <property type="match status" value="1"/>
</dbReference>
<dbReference type="InterPro" id="IPR052701">
    <property type="entry name" value="GAG_Ulvan_Degrading_Sulfatases"/>
</dbReference>
<dbReference type="InterPro" id="IPR000917">
    <property type="entry name" value="Sulfatase_N"/>
</dbReference>
<evidence type="ECO:0000313" key="3">
    <source>
        <dbReference type="Proteomes" id="UP000249260"/>
    </source>
</evidence>
<comment type="caution">
    <text evidence="2">The sequence shown here is derived from an EMBL/GenBank/DDBJ whole genome shotgun (WGS) entry which is preliminary data.</text>
</comment>
<dbReference type="AlphaFoldDB" id="A0A328UAK8"/>
<dbReference type="SUPFAM" id="SSF53649">
    <property type="entry name" value="Alkaline phosphatase-like"/>
    <property type="match status" value="1"/>
</dbReference>
<dbReference type="Pfam" id="PF00884">
    <property type="entry name" value="Sulfatase"/>
    <property type="match status" value="1"/>
</dbReference>
<protein>
    <submittedName>
        <fullName evidence="2">Sulfatase</fullName>
    </submittedName>
</protein>
<accession>A0A328UAK8</accession>
<proteinExistence type="predicted"/>
<evidence type="ECO:0000259" key="1">
    <source>
        <dbReference type="Pfam" id="PF00884"/>
    </source>
</evidence>
<organism evidence="2 3">
    <name type="scientific">Paenibacillus montanisoli</name>
    <dbReference type="NCBI Taxonomy" id="2081970"/>
    <lineage>
        <taxon>Bacteria</taxon>
        <taxon>Bacillati</taxon>
        <taxon>Bacillota</taxon>
        <taxon>Bacilli</taxon>
        <taxon>Bacillales</taxon>
        <taxon>Paenibacillaceae</taxon>
        <taxon>Paenibacillus</taxon>
    </lineage>
</organism>
<dbReference type="PANTHER" id="PTHR43751:SF3">
    <property type="entry name" value="SULFATASE N-TERMINAL DOMAIN-CONTAINING PROTEIN"/>
    <property type="match status" value="1"/>
</dbReference>
<name>A0A328UAK8_9BACL</name>
<dbReference type="RefSeq" id="WP_112881474.1">
    <property type="nucleotide sequence ID" value="NZ_QLUW01000001.1"/>
</dbReference>
<dbReference type="Gene3D" id="3.40.720.10">
    <property type="entry name" value="Alkaline Phosphatase, subunit A"/>
    <property type="match status" value="1"/>
</dbReference>
<evidence type="ECO:0000313" key="2">
    <source>
        <dbReference type="EMBL" id="RAP78351.1"/>
    </source>
</evidence>
<dbReference type="OrthoDB" id="9762324at2"/>
<keyword evidence="3" id="KW-1185">Reference proteome</keyword>
<feature type="domain" description="Sulfatase N-terminal" evidence="1">
    <location>
        <begin position="3"/>
        <end position="307"/>
    </location>
</feature>
<reference evidence="2 3" key="1">
    <citation type="submission" date="2018-06" db="EMBL/GenBank/DDBJ databases">
        <title>Paenibacillus montanisoli sp. nov., isolated from mountain area soil.</title>
        <authorList>
            <person name="Wu M."/>
        </authorList>
    </citation>
    <scope>NUCLEOTIDE SEQUENCE [LARGE SCALE GENOMIC DNA]</scope>
    <source>
        <strain evidence="2 3">RA17</strain>
    </source>
</reference>
<dbReference type="PANTHER" id="PTHR43751">
    <property type="entry name" value="SULFATASE"/>
    <property type="match status" value="1"/>
</dbReference>
<dbReference type="EMBL" id="QLUW01000001">
    <property type="protein sequence ID" value="RAP78351.1"/>
    <property type="molecule type" value="Genomic_DNA"/>
</dbReference>
<dbReference type="Proteomes" id="UP000249260">
    <property type="component" value="Unassembled WGS sequence"/>
</dbReference>